<dbReference type="OrthoDB" id="437244at2759"/>
<dbReference type="Pfam" id="PF00632">
    <property type="entry name" value="HECT"/>
    <property type="match status" value="1"/>
</dbReference>
<evidence type="ECO:0000256" key="2">
    <source>
        <dbReference type="ARBA" id="ARBA00004906"/>
    </source>
</evidence>
<dbReference type="SUPFAM" id="SSF56204">
    <property type="entry name" value="Hect, E3 ligase catalytic domain"/>
    <property type="match status" value="1"/>
</dbReference>
<evidence type="ECO:0000256" key="6">
    <source>
        <dbReference type="PROSITE-ProRule" id="PRU00104"/>
    </source>
</evidence>
<dbReference type="GO" id="GO:0061630">
    <property type="term" value="F:ubiquitin protein ligase activity"/>
    <property type="evidence" value="ECO:0007669"/>
    <property type="project" value="UniProtKB-EC"/>
</dbReference>
<dbReference type="SMART" id="SM00119">
    <property type="entry name" value="HECTc"/>
    <property type="match status" value="1"/>
</dbReference>
<dbReference type="PANTHER" id="PTHR11254:SF67">
    <property type="entry name" value="E3 UBIQUITIN-PROTEIN LIGASE HUWE1"/>
    <property type="match status" value="1"/>
</dbReference>
<sequence length="818" mass="91998">MPNRKRQRNYELIEPLVERLLTCHGEELAEKDNALRLNHLVHFTDDPNLAETLANHGKVKQLTELCWRTVGAEMLTAHHEAISLLVNLLVPQGTRSSIFHGFVLMVQQEESCRTLLSHEDMPVVAHHLVKAIGKCGNVEERDVLQACNLVAAAMENEKDRMDFCEAIIQAEGVSFLYHFFENWPDQFGTAALIRTLDRFLSSPVDERMWNAQAESRREFASDWLKLLTRELLQPDGALCARALGNTLQLREGTFFQVLMQGKLFDHLITNLVVGSKQGKDRICAAMFTTRQLLGRSDVLKRLASHPRFEPLVSLAISNLQLATEEEDDLLQVLTFFLQNDTTKRAVVSGSNPMQIIDAISHLLDSPSQHVQELSLELLTQILHYIEPGVLSGASEAMTRLLPRLCGLDQATDLMRRLLSSLQWWPQYVQLVPLHFKRRWLADQLHSQAQQPTPVHLQVQKDDLLGSLCNKLKDCPDNLRWGIDVSFTDDEDDEDMEEEDVSTKDRKEFFRLAANEFMYADLELFKSKDGGRSFHLSPNATEKDHVEQLELCGKLIGLALLHGEPVPSMKLSKPLRRMLLGAPLRPLEDMASVDPAFYDSKVAYILEGRYEEEGEEGSKELSALNLTFVDDAGEGEKVELCLGGADRYVNEENKMQYLDLLCHHRLMDSVRDQVEAVLNGLHTLVPADVQTQLQRVFTATELGLCLCGEGTIDVSEWKGKSEQKTSPEIWDTFWRAVEAMSNEQRQGLLEFTTGAFTVQGDVEGLILAPTDGLLPEVVPGADGSPTLKLPGYGSVEQMRQALLRSCSGSDAELATNLWK</sequence>
<evidence type="ECO:0000313" key="10">
    <source>
        <dbReference type="EMBL" id="CAL4766076.1"/>
    </source>
</evidence>
<dbReference type="AlphaFoldDB" id="A0A9P1BSR1"/>
<reference evidence="8" key="1">
    <citation type="submission" date="2022-10" db="EMBL/GenBank/DDBJ databases">
        <authorList>
            <person name="Chen Y."/>
            <person name="Dougan E. K."/>
            <person name="Chan C."/>
            <person name="Rhodes N."/>
            <person name="Thang M."/>
        </authorList>
    </citation>
    <scope>NUCLEOTIDE SEQUENCE</scope>
</reference>
<keyword evidence="11" id="KW-1185">Reference proteome</keyword>
<dbReference type="InterPro" id="IPR016024">
    <property type="entry name" value="ARM-type_fold"/>
</dbReference>
<evidence type="ECO:0000313" key="11">
    <source>
        <dbReference type="Proteomes" id="UP001152797"/>
    </source>
</evidence>
<evidence type="ECO:0000256" key="5">
    <source>
        <dbReference type="ARBA" id="ARBA00022786"/>
    </source>
</evidence>
<dbReference type="GO" id="GO:0006511">
    <property type="term" value="P:ubiquitin-dependent protein catabolic process"/>
    <property type="evidence" value="ECO:0007669"/>
    <property type="project" value="TreeGrafter"/>
</dbReference>
<name>A0A9P1BSR1_9DINO</name>
<evidence type="ECO:0000313" key="8">
    <source>
        <dbReference type="EMBL" id="CAI3978764.1"/>
    </source>
</evidence>
<dbReference type="EMBL" id="CAMXCT030000435">
    <property type="protein sequence ID" value="CAL4766076.1"/>
    <property type="molecule type" value="Genomic_DNA"/>
</dbReference>
<dbReference type="Gene3D" id="1.25.10.10">
    <property type="entry name" value="Leucine-rich Repeat Variant"/>
    <property type="match status" value="1"/>
</dbReference>
<evidence type="ECO:0000259" key="7">
    <source>
        <dbReference type="PROSITE" id="PS50237"/>
    </source>
</evidence>
<dbReference type="EMBL" id="CAMXCT010000435">
    <property type="protein sequence ID" value="CAI3978764.1"/>
    <property type="molecule type" value="Genomic_DNA"/>
</dbReference>
<dbReference type="InterPro" id="IPR050409">
    <property type="entry name" value="E3_ubiq-protein_ligase"/>
</dbReference>
<dbReference type="InterPro" id="IPR011989">
    <property type="entry name" value="ARM-like"/>
</dbReference>
<dbReference type="Gene3D" id="3.90.1750.10">
    <property type="entry name" value="Hect, E3 ligase catalytic domains"/>
    <property type="match status" value="1"/>
</dbReference>
<reference evidence="9" key="2">
    <citation type="submission" date="2024-04" db="EMBL/GenBank/DDBJ databases">
        <authorList>
            <person name="Chen Y."/>
            <person name="Shah S."/>
            <person name="Dougan E. K."/>
            <person name="Thang M."/>
            <person name="Chan C."/>
        </authorList>
    </citation>
    <scope>NUCLEOTIDE SEQUENCE [LARGE SCALE GENOMIC DNA]</scope>
</reference>
<dbReference type="PROSITE" id="PS50237">
    <property type="entry name" value="HECT"/>
    <property type="match status" value="1"/>
</dbReference>
<organism evidence="8">
    <name type="scientific">Cladocopium goreaui</name>
    <dbReference type="NCBI Taxonomy" id="2562237"/>
    <lineage>
        <taxon>Eukaryota</taxon>
        <taxon>Sar</taxon>
        <taxon>Alveolata</taxon>
        <taxon>Dinophyceae</taxon>
        <taxon>Suessiales</taxon>
        <taxon>Symbiodiniaceae</taxon>
        <taxon>Cladocopium</taxon>
    </lineage>
</organism>
<evidence type="ECO:0000313" key="9">
    <source>
        <dbReference type="EMBL" id="CAL1132139.1"/>
    </source>
</evidence>
<comment type="catalytic activity">
    <reaction evidence="1">
        <text>S-ubiquitinyl-[E2 ubiquitin-conjugating enzyme]-L-cysteine + [acceptor protein]-L-lysine = [E2 ubiquitin-conjugating enzyme]-L-cysteine + N(6)-ubiquitinyl-[acceptor protein]-L-lysine.</text>
        <dbReference type="EC" id="2.3.2.26"/>
    </reaction>
</comment>
<dbReference type="SUPFAM" id="SSF48371">
    <property type="entry name" value="ARM repeat"/>
    <property type="match status" value="1"/>
</dbReference>
<accession>A0A9P1BSR1</accession>
<keyword evidence="5 6" id="KW-0833">Ubl conjugation pathway</keyword>
<dbReference type="Gene3D" id="3.30.2410.10">
    <property type="entry name" value="Hect, E3 ligase catalytic domain"/>
    <property type="match status" value="1"/>
</dbReference>
<gene>
    <name evidence="8" type="ORF">C1SCF055_LOCUS6767</name>
</gene>
<proteinExistence type="predicted"/>
<feature type="domain" description="HECT" evidence="7">
    <location>
        <begin position="474"/>
        <end position="804"/>
    </location>
</feature>
<dbReference type="EC" id="2.3.2.26" evidence="3"/>
<dbReference type="GO" id="GO:0005737">
    <property type="term" value="C:cytoplasm"/>
    <property type="evidence" value="ECO:0007669"/>
    <property type="project" value="TreeGrafter"/>
</dbReference>
<dbReference type="InterPro" id="IPR000569">
    <property type="entry name" value="HECT_dom"/>
</dbReference>
<dbReference type="Gene3D" id="3.30.2160.10">
    <property type="entry name" value="Hect, E3 ligase catalytic domain"/>
    <property type="match status" value="1"/>
</dbReference>
<comment type="caution">
    <text evidence="8">The sequence shown here is derived from an EMBL/GenBank/DDBJ whole genome shotgun (WGS) entry which is preliminary data.</text>
</comment>
<evidence type="ECO:0000256" key="1">
    <source>
        <dbReference type="ARBA" id="ARBA00000885"/>
    </source>
</evidence>
<protein>
    <recommendedName>
        <fullName evidence="3">HECT-type E3 ubiquitin transferase</fullName>
        <ecNumber evidence="3">2.3.2.26</ecNumber>
    </recommendedName>
</protein>
<dbReference type="PANTHER" id="PTHR11254">
    <property type="entry name" value="HECT DOMAIN UBIQUITIN-PROTEIN LIGASE"/>
    <property type="match status" value="1"/>
</dbReference>
<dbReference type="Proteomes" id="UP001152797">
    <property type="component" value="Unassembled WGS sequence"/>
</dbReference>
<dbReference type="EMBL" id="CAMXCT020000435">
    <property type="protein sequence ID" value="CAL1132139.1"/>
    <property type="molecule type" value="Genomic_DNA"/>
</dbReference>
<dbReference type="InterPro" id="IPR035983">
    <property type="entry name" value="Hect_E3_ubiquitin_ligase"/>
</dbReference>
<evidence type="ECO:0000256" key="4">
    <source>
        <dbReference type="ARBA" id="ARBA00022679"/>
    </source>
</evidence>
<comment type="pathway">
    <text evidence="2">Protein modification; protein ubiquitination.</text>
</comment>
<evidence type="ECO:0000256" key="3">
    <source>
        <dbReference type="ARBA" id="ARBA00012485"/>
    </source>
</evidence>
<comment type="caution">
    <text evidence="6">Lacks conserved residue(s) required for the propagation of feature annotation.</text>
</comment>
<dbReference type="GO" id="GO:0000209">
    <property type="term" value="P:protein polyubiquitination"/>
    <property type="evidence" value="ECO:0007669"/>
    <property type="project" value="TreeGrafter"/>
</dbReference>
<keyword evidence="4 10" id="KW-0808">Transferase</keyword>